<dbReference type="AlphaFoldDB" id="A0A0C2WS06"/>
<dbReference type="HOGENOM" id="CLU_2319823_0_0_1"/>
<feature type="region of interest" description="Disordered" evidence="1">
    <location>
        <begin position="77"/>
        <end position="99"/>
    </location>
</feature>
<feature type="compositionally biased region" description="Polar residues" evidence="1">
    <location>
        <begin position="80"/>
        <end position="91"/>
    </location>
</feature>
<name>A0A0C2WS06_AMAMK</name>
<evidence type="ECO:0000256" key="1">
    <source>
        <dbReference type="SAM" id="MobiDB-lite"/>
    </source>
</evidence>
<dbReference type="Proteomes" id="UP000054549">
    <property type="component" value="Unassembled WGS sequence"/>
</dbReference>
<sequence length="99" mass="11183">MQLATSPPSSDGQNNCARRFMTGVQLRHKQEDKNYQSRELLYCHSLSAIIVLLFHYTSIEARYFSPVLPTEYIEDPLLSSPASRHPSTSDPPGTFARVI</sequence>
<accession>A0A0C2WS06</accession>
<dbReference type="EMBL" id="KN818314">
    <property type="protein sequence ID" value="KIL59506.1"/>
    <property type="molecule type" value="Genomic_DNA"/>
</dbReference>
<evidence type="ECO:0000313" key="2">
    <source>
        <dbReference type="EMBL" id="KIL59506.1"/>
    </source>
</evidence>
<dbReference type="InParanoid" id="A0A0C2WS06"/>
<gene>
    <name evidence="2" type="ORF">M378DRAFT_1002204</name>
</gene>
<keyword evidence="3" id="KW-1185">Reference proteome</keyword>
<reference evidence="2 3" key="1">
    <citation type="submission" date="2014-04" db="EMBL/GenBank/DDBJ databases">
        <title>Evolutionary Origins and Diversification of the Mycorrhizal Mutualists.</title>
        <authorList>
            <consortium name="DOE Joint Genome Institute"/>
            <consortium name="Mycorrhizal Genomics Consortium"/>
            <person name="Kohler A."/>
            <person name="Kuo A."/>
            <person name="Nagy L.G."/>
            <person name="Floudas D."/>
            <person name="Copeland A."/>
            <person name="Barry K.W."/>
            <person name="Cichocki N."/>
            <person name="Veneault-Fourrey C."/>
            <person name="LaButti K."/>
            <person name="Lindquist E.A."/>
            <person name="Lipzen A."/>
            <person name="Lundell T."/>
            <person name="Morin E."/>
            <person name="Murat C."/>
            <person name="Riley R."/>
            <person name="Ohm R."/>
            <person name="Sun H."/>
            <person name="Tunlid A."/>
            <person name="Henrissat B."/>
            <person name="Grigoriev I.V."/>
            <person name="Hibbett D.S."/>
            <person name="Martin F."/>
        </authorList>
    </citation>
    <scope>NUCLEOTIDE SEQUENCE [LARGE SCALE GENOMIC DNA]</scope>
    <source>
        <strain evidence="2 3">Koide BX008</strain>
    </source>
</reference>
<protein>
    <submittedName>
        <fullName evidence="2">Uncharacterized protein</fullName>
    </submittedName>
</protein>
<organism evidence="2 3">
    <name type="scientific">Amanita muscaria (strain Koide BX008)</name>
    <dbReference type="NCBI Taxonomy" id="946122"/>
    <lineage>
        <taxon>Eukaryota</taxon>
        <taxon>Fungi</taxon>
        <taxon>Dikarya</taxon>
        <taxon>Basidiomycota</taxon>
        <taxon>Agaricomycotina</taxon>
        <taxon>Agaricomycetes</taxon>
        <taxon>Agaricomycetidae</taxon>
        <taxon>Agaricales</taxon>
        <taxon>Pluteineae</taxon>
        <taxon>Amanitaceae</taxon>
        <taxon>Amanita</taxon>
    </lineage>
</organism>
<evidence type="ECO:0000313" key="3">
    <source>
        <dbReference type="Proteomes" id="UP000054549"/>
    </source>
</evidence>
<proteinExistence type="predicted"/>